<evidence type="ECO:0000313" key="5">
    <source>
        <dbReference type="Proteomes" id="UP000648663"/>
    </source>
</evidence>
<dbReference type="EMBL" id="BMMI01000002">
    <property type="protein sequence ID" value="GGL56412.1"/>
    <property type="molecule type" value="Genomic_DNA"/>
</dbReference>
<evidence type="ECO:0000313" key="3">
    <source>
        <dbReference type="EMBL" id="NIH68329.1"/>
    </source>
</evidence>
<sequence length="331" mass="34676">MTDTMTHTAPLITQLRALLALTRTEEQIARIRVAQARTDAVRRELAQNAEHAAERSTAIAGQLCELSGVADVVTPALGRLGALVKGALEQAEPIDEALLQDLQLEHQLLDRATYLKVLADTAGQPEVKALAERLVTAHSATVEWLTVVLAEQALGGPAALVATPFQRVAGGASKLANLPVRFAADTVNRAVDTVQHAGDQAGGTVNGVVGGAVQKAGALAGAVRETLAVGRLASLRRAERIAEREGDTAAAEAVAATRRELGDLTADELPIKGYDSMSTAQIASAVKQLDDPQQINTIIRYEEAHKARSSVVSAVQTRLAALAKEAVGVPE</sequence>
<accession>A0A846LY33</accession>
<reference evidence="5" key="2">
    <citation type="journal article" date="2019" name="Int. J. Syst. Evol. Microbiol.">
        <title>The Global Catalogue of Microorganisms (GCM) 10K type strain sequencing project: providing services to taxonomists for standard genome sequencing and annotation.</title>
        <authorList>
            <consortium name="The Broad Institute Genomics Platform"/>
            <consortium name="The Broad Institute Genome Sequencing Center for Infectious Disease"/>
            <person name="Wu L."/>
            <person name="Ma J."/>
        </authorList>
    </citation>
    <scope>NUCLEOTIDE SEQUENCE [LARGE SCALE GENOMIC DNA]</scope>
    <source>
        <strain evidence="5">CGMCC 4.5581</strain>
    </source>
</reference>
<dbReference type="EMBL" id="JAAMPA010000001">
    <property type="protein sequence ID" value="NIH68329.1"/>
    <property type="molecule type" value="Genomic_DNA"/>
</dbReference>
<dbReference type="Proteomes" id="UP000648663">
    <property type="component" value="Unassembled WGS sequence"/>
</dbReference>
<evidence type="ECO:0000313" key="4">
    <source>
        <dbReference type="Proteomes" id="UP000552836"/>
    </source>
</evidence>
<dbReference type="Proteomes" id="UP000552836">
    <property type="component" value="Unassembled WGS sequence"/>
</dbReference>
<evidence type="ECO:0000313" key="2">
    <source>
        <dbReference type="EMBL" id="GGL56412.1"/>
    </source>
</evidence>
<dbReference type="RefSeq" id="WP_166755560.1">
    <property type="nucleotide sequence ID" value="NZ_BAABJU010000023.1"/>
</dbReference>
<name>A0A846LY33_9ACTN</name>
<protein>
    <recommendedName>
        <fullName evidence="1">DUF8129 domain-containing protein</fullName>
    </recommendedName>
</protein>
<gene>
    <name evidence="3" type="ORF">FB380_002775</name>
    <name evidence="2" type="ORF">GCM10011589_10480</name>
</gene>
<dbReference type="AlphaFoldDB" id="A0A846LY33"/>
<proteinExistence type="predicted"/>
<organism evidence="3 4">
    <name type="scientific">Modestobacter marinus</name>
    <dbReference type="NCBI Taxonomy" id="477641"/>
    <lineage>
        <taxon>Bacteria</taxon>
        <taxon>Bacillati</taxon>
        <taxon>Actinomycetota</taxon>
        <taxon>Actinomycetes</taxon>
        <taxon>Geodermatophilales</taxon>
        <taxon>Geodermatophilaceae</taxon>
        <taxon>Modestobacter</taxon>
    </lineage>
</organism>
<comment type="caution">
    <text evidence="3">The sequence shown here is derived from an EMBL/GenBank/DDBJ whole genome shotgun (WGS) entry which is preliminary data.</text>
</comment>
<reference evidence="2" key="4">
    <citation type="submission" date="2024-05" db="EMBL/GenBank/DDBJ databases">
        <authorList>
            <person name="Sun Q."/>
            <person name="Zhou Y."/>
        </authorList>
    </citation>
    <scope>NUCLEOTIDE SEQUENCE</scope>
    <source>
        <strain evidence="2">CGMCC 4.5581</strain>
    </source>
</reference>
<dbReference type="Pfam" id="PF26450">
    <property type="entry name" value="DUF8129"/>
    <property type="match status" value="1"/>
</dbReference>
<dbReference type="InterPro" id="IPR058442">
    <property type="entry name" value="DUF8129"/>
</dbReference>
<keyword evidence="5" id="KW-1185">Reference proteome</keyword>
<feature type="domain" description="DUF8129" evidence="1">
    <location>
        <begin position="281"/>
        <end position="323"/>
    </location>
</feature>
<reference evidence="2" key="1">
    <citation type="journal article" date="2014" name="Int. J. Syst. Evol. Microbiol.">
        <title>Complete genome of a new Firmicutes species belonging to the dominant human colonic microbiota ('Ruminococcus bicirculans') reveals two chromosomes and a selective capacity to utilize plant glucans.</title>
        <authorList>
            <consortium name="NISC Comparative Sequencing Program"/>
            <person name="Wegmann U."/>
            <person name="Louis P."/>
            <person name="Goesmann A."/>
            <person name="Henrissat B."/>
            <person name="Duncan S.H."/>
            <person name="Flint H.J."/>
        </authorList>
    </citation>
    <scope>NUCLEOTIDE SEQUENCE</scope>
    <source>
        <strain evidence="2">CGMCC 4.5581</strain>
    </source>
</reference>
<evidence type="ECO:0000259" key="1">
    <source>
        <dbReference type="Pfam" id="PF26450"/>
    </source>
</evidence>
<reference evidence="3 4" key="3">
    <citation type="submission" date="2020-02" db="EMBL/GenBank/DDBJ databases">
        <title>Sequencing the genomes of 1000 actinobacteria strains.</title>
        <authorList>
            <person name="Klenk H.-P."/>
        </authorList>
    </citation>
    <scope>NUCLEOTIDE SEQUENCE [LARGE SCALE GENOMIC DNA]</scope>
    <source>
        <strain evidence="3 4">DSM 45201</strain>
    </source>
</reference>